<comment type="similarity">
    <text evidence="3 10">Belongs to the cytochrome P450 family.</text>
</comment>
<evidence type="ECO:0000256" key="3">
    <source>
        <dbReference type="ARBA" id="ARBA00010617"/>
    </source>
</evidence>
<dbReference type="PRINTS" id="PR00463">
    <property type="entry name" value="EP450I"/>
</dbReference>
<feature type="binding site" description="axial binding residue" evidence="9">
    <location>
        <position position="457"/>
    </location>
    <ligand>
        <name>heme</name>
        <dbReference type="ChEBI" id="CHEBI:30413"/>
    </ligand>
    <ligandPart>
        <name>Fe</name>
        <dbReference type="ChEBI" id="CHEBI:18248"/>
    </ligandPart>
</feature>
<evidence type="ECO:0000256" key="4">
    <source>
        <dbReference type="ARBA" id="ARBA00022617"/>
    </source>
</evidence>
<dbReference type="SUPFAM" id="SSF48264">
    <property type="entry name" value="Cytochrome P450"/>
    <property type="match status" value="1"/>
</dbReference>
<dbReference type="PROSITE" id="PS00086">
    <property type="entry name" value="CYTOCHROME_P450"/>
    <property type="match status" value="1"/>
</dbReference>
<evidence type="ECO:0000256" key="5">
    <source>
        <dbReference type="ARBA" id="ARBA00022723"/>
    </source>
</evidence>
<keyword evidence="8 10" id="KW-0503">Monooxygenase</keyword>
<dbReference type="InterPro" id="IPR017972">
    <property type="entry name" value="Cyt_P450_CS"/>
</dbReference>
<evidence type="ECO:0000313" key="12">
    <source>
        <dbReference type="EMBL" id="KAF7348385.1"/>
    </source>
</evidence>
<comment type="pathway">
    <text evidence="2">Secondary metabolite biosynthesis.</text>
</comment>
<dbReference type="InterPro" id="IPR002401">
    <property type="entry name" value="Cyt_P450_E_grp-I"/>
</dbReference>
<evidence type="ECO:0000256" key="7">
    <source>
        <dbReference type="ARBA" id="ARBA00023004"/>
    </source>
</evidence>
<evidence type="ECO:0000256" key="11">
    <source>
        <dbReference type="SAM" id="Phobius"/>
    </source>
</evidence>
<keyword evidence="11" id="KW-0472">Membrane</keyword>
<keyword evidence="11" id="KW-0812">Transmembrane</keyword>
<dbReference type="PRINTS" id="PR00385">
    <property type="entry name" value="P450"/>
</dbReference>
<keyword evidence="13" id="KW-1185">Reference proteome</keyword>
<dbReference type="GO" id="GO:0016705">
    <property type="term" value="F:oxidoreductase activity, acting on paired donors, with incorporation or reduction of molecular oxygen"/>
    <property type="evidence" value="ECO:0007669"/>
    <property type="project" value="InterPro"/>
</dbReference>
<comment type="cofactor">
    <cofactor evidence="1 9">
        <name>heme</name>
        <dbReference type="ChEBI" id="CHEBI:30413"/>
    </cofactor>
</comment>
<dbReference type="GO" id="GO:0004497">
    <property type="term" value="F:monooxygenase activity"/>
    <property type="evidence" value="ECO:0007669"/>
    <property type="project" value="UniProtKB-KW"/>
</dbReference>
<feature type="transmembrane region" description="Helical" evidence="11">
    <location>
        <begin position="6"/>
        <end position="23"/>
    </location>
</feature>
<accession>A0A8H7CSB4</accession>
<keyword evidence="5 9" id="KW-0479">Metal-binding</keyword>
<dbReference type="InterPro" id="IPR001128">
    <property type="entry name" value="Cyt_P450"/>
</dbReference>
<evidence type="ECO:0000256" key="2">
    <source>
        <dbReference type="ARBA" id="ARBA00005179"/>
    </source>
</evidence>
<sequence>MAPADYLLAFAVSAVLLAVIGVLKRWKATSRLPFPPGPKPKLLVGNLFDIPTEMPWITYTEWGRQYGDVVHAQVFGQHILILNSIKTATELLEKRATIYSDRPSIPIVSLMGWDFSFIIIPYSEKWREVDLFMSARSCRLIELLKRRRLFHQHFRRDAIPAYYPVYLRKIQDLLRGLLSTPEEFATHIKTLAAAIIFDTVYGCDIKSMRGDRFVQLTEEASVRVTESTLPGACIVNTLPFLRHFPSWFPGCGFHKFARDTRDLVDEMKNAPFDFVKQNMRNGSGRPSILRELLERNDTHGGPREQEEVMKDVAGIAYAAAVDTTTTTLIVFIMVMAMNPEVAKKAQNELDAVVGLGFLPGFEHRSALPYCEAVFREVFRWSPILPFAIPHAASEDDIYEGYYIPKGTTVLPNVWAMARDESLYPNPDRFDPERFLNADGQPNVDDQILGFGFGRRACAGRYAADATVWATIFTVLSAFNIAKAKDETGKEIEIECVFADGLVSHPKPFNCNITPRNDVIRQLIANMADF</sequence>
<dbReference type="PANTHER" id="PTHR46300:SF7">
    <property type="entry name" value="P450, PUTATIVE (EUROFUNG)-RELATED"/>
    <property type="match status" value="1"/>
</dbReference>
<evidence type="ECO:0000256" key="9">
    <source>
        <dbReference type="PIRSR" id="PIRSR602401-1"/>
    </source>
</evidence>
<keyword evidence="11" id="KW-1133">Transmembrane helix</keyword>
<dbReference type="PANTHER" id="PTHR46300">
    <property type="entry name" value="P450, PUTATIVE (EUROFUNG)-RELATED-RELATED"/>
    <property type="match status" value="1"/>
</dbReference>
<evidence type="ECO:0000256" key="10">
    <source>
        <dbReference type="RuleBase" id="RU000461"/>
    </source>
</evidence>
<dbReference type="GO" id="GO:0005506">
    <property type="term" value="F:iron ion binding"/>
    <property type="evidence" value="ECO:0007669"/>
    <property type="project" value="InterPro"/>
</dbReference>
<dbReference type="GO" id="GO:0020037">
    <property type="term" value="F:heme binding"/>
    <property type="evidence" value="ECO:0007669"/>
    <property type="project" value="InterPro"/>
</dbReference>
<dbReference type="OrthoDB" id="2789670at2759"/>
<dbReference type="Pfam" id="PF00067">
    <property type="entry name" value="p450"/>
    <property type="match status" value="1"/>
</dbReference>
<dbReference type="EMBL" id="JACAZH010000017">
    <property type="protein sequence ID" value="KAF7348385.1"/>
    <property type="molecule type" value="Genomic_DNA"/>
</dbReference>
<dbReference type="InterPro" id="IPR036396">
    <property type="entry name" value="Cyt_P450_sf"/>
</dbReference>
<feature type="transmembrane region" description="Helical" evidence="11">
    <location>
        <begin position="312"/>
        <end position="337"/>
    </location>
</feature>
<protein>
    <submittedName>
        <fullName evidence="12">O-methylsterigmatocystin oxidoreductase</fullName>
    </submittedName>
</protein>
<proteinExistence type="inferred from homology"/>
<dbReference type="CDD" id="cd11065">
    <property type="entry name" value="CYP64-like"/>
    <property type="match status" value="1"/>
</dbReference>
<evidence type="ECO:0000256" key="8">
    <source>
        <dbReference type="ARBA" id="ARBA00023033"/>
    </source>
</evidence>
<dbReference type="InterPro" id="IPR050364">
    <property type="entry name" value="Cytochrome_P450_fung"/>
</dbReference>
<name>A0A8H7CSB4_9AGAR</name>
<keyword evidence="4 9" id="KW-0349">Heme</keyword>
<keyword evidence="7 9" id="KW-0408">Iron</keyword>
<dbReference type="Proteomes" id="UP000623467">
    <property type="component" value="Unassembled WGS sequence"/>
</dbReference>
<evidence type="ECO:0000256" key="6">
    <source>
        <dbReference type="ARBA" id="ARBA00023002"/>
    </source>
</evidence>
<evidence type="ECO:0000256" key="1">
    <source>
        <dbReference type="ARBA" id="ARBA00001971"/>
    </source>
</evidence>
<comment type="caution">
    <text evidence="12">The sequence shown here is derived from an EMBL/GenBank/DDBJ whole genome shotgun (WGS) entry which is preliminary data.</text>
</comment>
<reference evidence="12" key="1">
    <citation type="submission" date="2020-05" db="EMBL/GenBank/DDBJ databases">
        <title>Mycena genomes resolve the evolution of fungal bioluminescence.</title>
        <authorList>
            <person name="Tsai I.J."/>
        </authorList>
    </citation>
    <scope>NUCLEOTIDE SEQUENCE</scope>
    <source>
        <strain evidence="12">160909Yilan</strain>
    </source>
</reference>
<dbReference type="AlphaFoldDB" id="A0A8H7CSB4"/>
<keyword evidence="6 10" id="KW-0560">Oxidoreductase</keyword>
<dbReference type="Gene3D" id="1.10.630.10">
    <property type="entry name" value="Cytochrome P450"/>
    <property type="match status" value="1"/>
</dbReference>
<gene>
    <name evidence="12" type="ORF">MSAN_01792500</name>
</gene>
<organism evidence="12 13">
    <name type="scientific">Mycena sanguinolenta</name>
    <dbReference type="NCBI Taxonomy" id="230812"/>
    <lineage>
        <taxon>Eukaryota</taxon>
        <taxon>Fungi</taxon>
        <taxon>Dikarya</taxon>
        <taxon>Basidiomycota</taxon>
        <taxon>Agaricomycotina</taxon>
        <taxon>Agaricomycetes</taxon>
        <taxon>Agaricomycetidae</taxon>
        <taxon>Agaricales</taxon>
        <taxon>Marasmiineae</taxon>
        <taxon>Mycenaceae</taxon>
        <taxon>Mycena</taxon>
    </lineage>
</organism>
<evidence type="ECO:0000313" key="13">
    <source>
        <dbReference type="Proteomes" id="UP000623467"/>
    </source>
</evidence>